<reference evidence="1" key="1">
    <citation type="submission" date="2021-08" db="EMBL/GenBank/DDBJ databases">
        <title>Chromosome-Level Trichoderma cornu-damae using Hi-C Data.</title>
        <authorList>
            <person name="Kim C.S."/>
        </authorList>
    </citation>
    <scope>NUCLEOTIDE SEQUENCE</scope>
    <source>
        <strain evidence="1">KA19-0412C</strain>
    </source>
</reference>
<keyword evidence="2" id="KW-1185">Reference proteome</keyword>
<organism evidence="1 2">
    <name type="scientific">Trichoderma cornu-damae</name>
    <dbReference type="NCBI Taxonomy" id="654480"/>
    <lineage>
        <taxon>Eukaryota</taxon>
        <taxon>Fungi</taxon>
        <taxon>Dikarya</taxon>
        <taxon>Ascomycota</taxon>
        <taxon>Pezizomycotina</taxon>
        <taxon>Sordariomycetes</taxon>
        <taxon>Hypocreomycetidae</taxon>
        <taxon>Hypocreales</taxon>
        <taxon>Hypocreaceae</taxon>
        <taxon>Trichoderma</taxon>
    </lineage>
</organism>
<dbReference type="AlphaFoldDB" id="A0A9P8QJV8"/>
<comment type="caution">
    <text evidence="1">The sequence shown here is derived from an EMBL/GenBank/DDBJ whole genome shotgun (WGS) entry which is preliminary data.</text>
</comment>
<gene>
    <name evidence="1" type="ORF">Trco_007494</name>
</gene>
<dbReference type="Proteomes" id="UP000827724">
    <property type="component" value="Unassembled WGS sequence"/>
</dbReference>
<dbReference type="EMBL" id="JAIWOZ010000006">
    <property type="protein sequence ID" value="KAH6604048.1"/>
    <property type="molecule type" value="Genomic_DNA"/>
</dbReference>
<sequence>MPYNDATNQYFHQQTLEANEELQDVRSMLGLLAANGLAEVENRLGRQISPTQDNRSYLLSQ</sequence>
<accession>A0A9P8QJV8</accession>
<proteinExistence type="predicted"/>
<protein>
    <submittedName>
        <fullName evidence="1">Uncharacterized protein</fullName>
    </submittedName>
</protein>
<name>A0A9P8QJV8_9HYPO</name>
<evidence type="ECO:0000313" key="1">
    <source>
        <dbReference type="EMBL" id="KAH6604048.1"/>
    </source>
</evidence>
<evidence type="ECO:0000313" key="2">
    <source>
        <dbReference type="Proteomes" id="UP000827724"/>
    </source>
</evidence>